<reference evidence="2 3" key="1">
    <citation type="submission" date="2020-07" db="EMBL/GenBank/DDBJ databases">
        <authorList>
            <person name="Feng X."/>
        </authorList>
    </citation>
    <scope>NUCLEOTIDE SEQUENCE [LARGE SCALE GENOMIC DNA]</scope>
    <source>
        <strain evidence="2 3">JCM23202</strain>
    </source>
</reference>
<feature type="transmembrane region" description="Helical" evidence="1">
    <location>
        <begin position="465"/>
        <end position="482"/>
    </location>
</feature>
<evidence type="ECO:0000313" key="2">
    <source>
        <dbReference type="EMBL" id="MBC2607489.1"/>
    </source>
</evidence>
<feature type="transmembrane region" description="Helical" evidence="1">
    <location>
        <begin position="197"/>
        <end position="216"/>
    </location>
</feature>
<proteinExistence type="predicted"/>
<feature type="transmembrane region" description="Helical" evidence="1">
    <location>
        <begin position="81"/>
        <end position="100"/>
    </location>
</feature>
<dbReference type="EMBL" id="JACHVC010000013">
    <property type="protein sequence ID" value="MBC2607489.1"/>
    <property type="molecule type" value="Genomic_DNA"/>
</dbReference>
<dbReference type="Proteomes" id="UP000526501">
    <property type="component" value="Unassembled WGS sequence"/>
</dbReference>
<feature type="transmembrane region" description="Helical" evidence="1">
    <location>
        <begin position="120"/>
        <end position="142"/>
    </location>
</feature>
<dbReference type="PANTHER" id="PTHR31610:SF0">
    <property type="entry name" value="SLC26A_SULP TRANSPORTER DOMAIN-CONTAINING PROTEIN"/>
    <property type="match status" value="1"/>
</dbReference>
<gene>
    <name evidence="2" type="ORF">H5P27_15660</name>
</gene>
<feature type="transmembrane region" description="Helical" evidence="1">
    <location>
        <begin position="40"/>
        <end position="60"/>
    </location>
</feature>
<feature type="transmembrane region" description="Helical" evidence="1">
    <location>
        <begin position="149"/>
        <end position="165"/>
    </location>
</feature>
<keyword evidence="1" id="KW-0472">Membrane</keyword>
<keyword evidence="1" id="KW-1133">Transmembrane helix</keyword>
<comment type="caution">
    <text evidence="2">The sequence shown here is derived from an EMBL/GenBank/DDBJ whole genome shotgun (WGS) entry which is preliminary data.</text>
</comment>
<name>A0A7X1E9J4_9BACT</name>
<keyword evidence="1" id="KW-0812">Transmembrane</keyword>
<dbReference type="RefSeq" id="WP_185661375.1">
    <property type="nucleotide sequence ID" value="NZ_CAWPOO010000013.1"/>
</dbReference>
<protein>
    <submittedName>
        <fullName evidence="2">NCS2 family permease</fullName>
    </submittedName>
</protein>
<dbReference type="AlphaFoldDB" id="A0A7X1E9J4"/>
<feature type="transmembrane region" description="Helical" evidence="1">
    <location>
        <begin position="248"/>
        <end position="271"/>
    </location>
</feature>
<accession>A0A7X1E9J4</accession>
<feature type="transmembrane region" description="Helical" evidence="1">
    <location>
        <begin position="381"/>
        <end position="401"/>
    </location>
</feature>
<keyword evidence="3" id="KW-1185">Reference proteome</keyword>
<feature type="transmembrane region" description="Helical" evidence="1">
    <location>
        <begin position="12"/>
        <end position="34"/>
    </location>
</feature>
<sequence length="529" mass="57084">MKRFVKGDVDGFFALGLDNMLMLILMSNLCQGFLGFSADLFYGKVLPGTAIGLAIGNLYYSRQALKLAALEKRNDVCALPYGTSILTIVSFVFLVMYPVQQMGLNDGLSKAEADLMAWRAGLLACFGSGLIEFGGSFIVYHLRRFTPRPALLSTLAGIGFAFIALDFVFRSYAYPLVGITTLGLVIIAYYGGVRLKFGLPVGFVALLLGTGIAWILHFTRDSDIVPRVSLQLDSFGLHFPLPVFGDIIAAWSLLPIVLPVLAPLGIIHLVLSLQIIESAEAAGDKYDARSSLVVNGLGTILAGTFGSPFPTSLYIGHPGWKAMGARAGYSVLNAVFIALLAFSGSATLLFYYVPVEAGMAILIWIGVSMMSQAFQATPSKYTSAVVFGLIPVVGAFSALVMKHAISSASVMTGTPLFTPELNETMVNVRTFFSHGVFAIEQGYVYTSIILSAATVYIIDRKFKIAGLWFFAAAILAGFGLTSQYTFAVTDTVAHLGWQWNDWFWSYLAVGGLLFAIPYLSSPHENPEGH</sequence>
<dbReference type="PANTHER" id="PTHR31610">
    <property type="entry name" value="SLR0360 PROTEIN"/>
    <property type="match status" value="1"/>
</dbReference>
<feature type="transmembrane region" description="Helical" evidence="1">
    <location>
        <begin position="502"/>
        <end position="520"/>
    </location>
</feature>
<feature type="transmembrane region" description="Helical" evidence="1">
    <location>
        <begin position="357"/>
        <end position="374"/>
    </location>
</feature>
<feature type="transmembrane region" description="Helical" evidence="1">
    <location>
        <begin position="442"/>
        <end position="458"/>
    </location>
</feature>
<feature type="transmembrane region" description="Helical" evidence="1">
    <location>
        <begin position="171"/>
        <end position="190"/>
    </location>
</feature>
<organism evidence="2 3">
    <name type="scientific">Pelagicoccus albus</name>
    <dbReference type="NCBI Taxonomy" id="415222"/>
    <lineage>
        <taxon>Bacteria</taxon>
        <taxon>Pseudomonadati</taxon>
        <taxon>Verrucomicrobiota</taxon>
        <taxon>Opitutia</taxon>
        <taxon>Puniceicoccales</taxon>
        <taxon>Pelagicoccaceae</taxon>
        <taxon>Pelagicoccus</taxon>
    </lineage>
</organism>
<evidence type="ECO:0000313" key="3">
    <source>
        <dbReference type="Proteomes" id="UP000526501"/>
    </source>
</evidence>
<evidence type="ECO:0000256" key="1">
    <source>
        <dbReference type="SAM" id="Phobius"/>
    </source>
</evidence>